<dbReference type="Proteomes" id="UP001359559">
    <property type="component" value="Unassembled WGS sequence"/>
</dbReference>
<evidence type="ECO:0000313" key="1">
    <source>
        <dbReference type="EMBL" id="KAK7279498.1"/>
    </source>
</evidence>
<organism evidence="1 2">
    <name type="scientific">Clitoria ternatea</name>
    <name type="common">Butterfly pea</name>
    <dbReference type="NCBI Taxonomy" id="43366"/>
    <lineage>
        <taxon>Eukaryota</taxon>
        <taxon>Viridiplantae</taxon>
        <taxon>Streptophyta</taxon>
        <taxon>Embryophyta</taxon>
        <taxon>Tracheophyta</taxon>
        <taxon>Spermatophyta</taxon>
        <taxon>Magnoliopsida</taxon>
        <taxon>eudicotyledons</taxon>
        <taxon>Gunneridae</taxon>
        <taxon>Pentapetalae</taxon>
        <taxon>rosids</taxon>
        <taxon>fabids</taxon>
        <taxon>Fabales</taxon>
        <taxon>Fabaceae</taxon>
        <taxon>Papilionoideae</taxon>
        <taxon>50 kb inversion clade</taxon>
        <taxon>NPAAA clade</taxon>
        <taxon>indigoferoid/millettioid clade</taxon>
        <taxon>Phaseoleae</taxon>
        <taxon>Clitoria</taxon>
    </lineage>
</organism>
<protein>
    <submittedName>
        <fullName evidence="1">Uncharacterized protein</fullName>
    </submittedName>
</protein>
<evidence type="ECO:0000313" key="2">
    <source>
        <dbReference type="Proteomes" id="UP001359559"/>
    </source>
</evidence>
<reference evidence="1 2" key="1">
    <citation type="submission" date="2024-01" db="EMBL/GenBank/DDBJ databases">
        <title>The genomes of 5 underutilized Papilionoideae crops provide insights into root nodulation and disease resistance.</title>
        <authorList>
            <person name="Yuan L."/>
        </authorList>
    </citation>
    <scope>NUCLEOTIDE SEQUENCE [LARGE SCALE GENOMIC DNA]</scope>
    <source>
        <strain evidence="1">LY-2023</strain>
        <tissue evidence="1">Leaf</tissue>
    </source>
</reference>
<comment type="caution">
    <text evidence="1">The sequence shown here is derived from an EMBL/GenBank/DDBJ whole genome shotgun (WGS) entry which is preliminary data.</text>
</comment>
<sequence length="107" mass="12367">MHYSSNFGCAAGEGKGQGFSRGDWRLEPRQALVKIIIMLKCSYNLIENYLEVFSAKKTRESIVYFFKPGLRILIPTQRKDTPSLFSQNCLIRRSCNFTKKCFIFLIS</sequence>
<proteinExistence type="predicted"/>
<name>A0AAN9FWK0_CLITE</name>
<dbReference type="EMBL" id="JAYKXN010000006">
    <property type="protein sequence ID" value="KAK7279498.1"/>
    <property type="molecule type" value="Genomic_DNA"/>
</dbReference>
<dbReference type="AlphaFoldDB" id="A0AAN9FWK0"/>
<keyword evidence="2" id="KW-1185">Reference proteome</keyword>
<gene>
    <name evidence="1" type="ORF">RJT34_24551</name>
</gene>
<accession>A0AAN9FWK0</accession>